<comment type="caution">
    <text evidence="1">The sequence shown here is derived from an EMBL/GenBank/DDBJ whole genome shotgun (WGS) entry which is preliminary data.</text>
</comment>
<dbReference type="InterPro" id="IPR027417">
    <property type="entry name" value="P-loop_NTPase"/>
</dbReference>
<dbReference type="Gene3D" id="3.40.50.300">
    <property type="entry name" value="P-loop containing nucleotide triphosphate hydrolases"/>
    <property type="match status" value="2"/>
</dbReference>
<dbReference type="AlphaFoldDB" id="A0A2D0A6C2"/>
<evidence type="ECO:0000313" key="2">
    <source>
        <dbReference type="Proteomes" id="UP000197587"/>
    </source>
</evidence>
<reference evidence="1 2" key="2">
    <citation type="submission" date="2017-05" db="EMBL/GenBank/DDBJ databases">
        <title>Genome of Chryseobacterium haifense.</title>
        <authorList>
            <person name="Newman J.D."/>
        </authorList>
    </citation>
    <scope>NUCLEOTIDE SEQUENCE [LARGE SCALE GENOMIC DNA]</scope>
    <source>
        <strain evidence="1 2">DSM 19056</strain>
    </source>
</reference>
<accession>A0A2D0A6C2</accession>
<dbReference type="RefSeq" id="WP_088264220.1">
    <property type="nucleotide sequence ID" value="NZ_JASZ02000015.1"/>
</dbReference>
<proteinExistence type="predicted"/>
<dbReference type="PANTHER" id="PTHR42957">
    <property type="entry name" value="HELICASE MJ1565-RELATED"/>
    <property type="match status" value="1"/>
</dbReference>
<reference evidence="1 2" key="1">
    <citation type="submission" date="2014-01" db="EMBL/GenBank/DDBJ databases">
        <authorList>
            <consortium name="Genome Consortium for Active Teaching"/>
            <person name="Sontag T.C."/>
            <person name="Newman J.D."/>
        </authorList>
    </citation>
    <scope>NUCLEOTIDE SEQUENCE [LARGE SCALE GENOMIC DNA]</scope>
    <source>
        <strain evidence="1 2">DSM 19056</strain>
    </source>
</reference>
<dbReference type="EMBL" id="JASZ02000015">
    <property type="protein sequence ID" value="OWK98062.1"/>
    <property type="molecule type" value="Genomic_DNA"/>
</dbReference>
<gene>
    <name evidence="1" type="ORF">AP75_08175</name>
</gene>
<dbReference type="PANTHER" id="PTHR42957:SF1">
    <property type="entry name" value="HELICASE MJ1565-RELATED"/>
    <property type="match status" value="1"/>
</dbReference>
<dbReference type="SUPFAM" id="SSF52540">
    <property type="entry name" value="P-loop containing nucleoside triphosphate hydrolases"/>
    <property type="match status" value="1"/>
</dbReference>
<organism evidence="1 2">
    <name type="scientific">Kaistella haifensis DSM 19056</name>
    <dbReference type="NCBI Taxonomy" id="1450526"/>
    <lineage>
        <taxon>Bacteria</taxon>
        <taxon>Pseudomonadati</taxon>
        <taxon>Bacteroidota</taxon>
        <taxon>Flavobacteriia</taxon>
        <taxon>Flavobacteriales</taxon>
        <taxon>Weeksellaceae</taxon>
        <taxon>Chryseobacterium group</taxon>
        <taxon>Kaistella</taxon>
    </lineage>
</organism>
<dbReference type="InterPro" id="IPR008571">
    <property type="entry name" value="HerA-like"/>
</dbReference>
<dbReference type="Proteomes" id="UP000197587">
    <property type="component" value="Unassembled WGS sequence"/>
</dbReference>
<keyword evidence="2" id="KW-1185">Reference proteome</keyword>
<sequence>MENLRDEFEKIAKTDIFEVAKDSKNFVGNPFKIDYNKTSLLTCDDWKYNVGGIAQGCFLLAFYENDFGDEIVHEALLLRALRPCPIPSDNNIISSRIEYFKEELKTAGKNRQIDQFTRFEFSCSGMECSILGTFYKTADGKVEFGADLENFYSPHLYKVYKPSGKYLQYIVNLRDNDGPLKPDSNFQIGTVRYSSSRKIYSESASTDEKVYMHTKDILGKRTALFGMTRTGKSNTVKKLIEATQELSSKATINTSIGSFQEDINPYNETEIPKVKVGQIIFDINGEYANKNLQDGTAIFEKYKDDVTRYSVLEKNDFEVLKINFYKDIPAGQELMRGYFKQLGKQSDYVEDFLGVSLEKEGELQRGEKIRYDRKIAAYKCCLKLAGFTLAGSNKLYFEGCKEINEQVKEGGIDPQKGISYDEAITWFTQVWKNYDEWDYLKNYESKKGKPWADNDLKAILRFLTQYRSPGEKGPVNSFIKLRPLVKYHTTSETELFEDNICKLVKEGKIVIVDLSQGDPEIQNLYSEKICRAIFNSSMSNFIDAKPNNFIQFYFEEAHNLFPKKDDKDLSQIYNRIAKEGAKLNLGMMYATQEVSSISSNILKNTQNWFIAHLNNEDEVKELRKFYDFSDFADALIKFSAKNDKGFVRMKTYSNPFVVPVQIGLFK</sequence>
<evidence type="ECO:0000313" key="1">
    <source>
        <dbReference type="EMBL" id="OWK98062.1"/>
    </source>
</evidence>
<name>A0A2D0A6C2_9FLAO</name>
<protein>
    <submittedName>
        <fullName evidence="1">ATPase</fullName>
    </submittedName>
</protein>